<feature type="region of interest" description="Disordered" evidence="1">
    <location>
        <begin position="42"/>
        <end position="71"/>
    </location>
</feature>
<keyword evidence="4" id="KW-1185">Reference proteome</keyword>
<dbReference type="GO" id="GO:0032543">
    <property type="term" value="P:mitochondrial translation"/>
    <property type="evidence" value="ECO:0007669"/>
    <property type="project" value="InterPro"/>
</dbReference>
<name>A0A6A6S5I5_9PLEO</name>
<protein>
    <recommendedName>
        <fullName evidence="2">Small ribosomal subunit protein mS35 mitochondrial conserved domain-containing protein</fullName>
    </recommendedName>
</protein>
<accession>A0A6A6S5I5</accession>
<feature type="domain" description="Small ribosomal subunit protein mS35 mitochondrial conserved" evidence="2">
    <location>
        <begin position="182"/>
        <end position="301"/>
    </location>
</feature>
<dbReference type="EMBL" id="MU006781">
    <property type="protein sequence ID" value="KAF2642527.1"/>
    <property type="molecule type" value="Genomic_DNA"/>
</dbReference>
<dbReference type="InterPro" id="IPR039848">
    <property type="entry name" value="Ribosomal_mS35_mt"/>
</dbReference>
<organism evidence="3 4">
    <name type="scientific">Massarina eburnea CBS 473.64</name>
    <dbReference type="NCBI Taxonomy" id="1395130"/>
    <lineage>
        <taxon>Eukaryota</taxon>
        <taxon>Fungi</taxon>
        <taxon>Dikarya</taxon>
        <taxon>Ascomycota</taxon>
        <taxon>Pezizomycotina</taxon>
        <taxon>Dothideomycetes</taxon>
        <taxon>Pleosporomycetidae</taxon>
        <taxon>Pleosporales</taxon>
        <taxon>Massarineae</taxon>
        <taxon>Massarinaceae</taxon>
        <taxon>Massarina</taxon>
    </lineage>
</organism>
<reference evidence="3" key="1">
    <citation type="journal article" date="2020" name="Stud. Mycol.">
        <title>101 Dothideomycetes genomes: a test case for predicting lifestyles and emergence of pathogens.</title>
        <authorList>
            <person name="Haridas S."/>
            <person name="Albert R."/>
            <person name="Binder M."/>
            <person name="Bloem J."/>
            <person name="Labutti K."/>
            <person name="Salamov A."/>
            <person name="Andreopoulos B."/>
            <person name="Baker S."/>
            <person name="Barry K."/>
            <person name="Bills G."/>
            <person name="Bluhm B."/>
            <person name="Cannon C."/>
            <person name="Castanera R."/>
            <person name="Culley D."/>
            <person name="Daum C."/>
            <person name="Ezra D."/>
            <person name="Gonzalez J."/>
            <person name="Henrissat B."/>
            <person name="Kuo A."/>
            <person name="Liang C."/>
            <person name="Lipzen A."/>
            <person name="Lutzoni F."/>
            <person name="Magnuson J."/>
            <person name="Mondo S."/>
            <person name="Nolan M."/>
            <person name="Ohm R."/>
            <person name="Pangilinan J."/>
            <person name="Park H.-J."/>
            <person name="Ramirez L."/>
            <person name="Alfaro M."/>
            <person name="Sun H."/>
            <person name="Tritt A."/>
            <person name="Yoshinaga Y."/>
            <person name="Zwiers L.-H."/>
            <person name="Turgeon B."/>
            <person name="Goodwin S."/>
            <person name="Spatafora J."/>
            <person name="Crous P."/>
            <person name="Grigoriev I."/>
        </authorList>
    </citation>
    <scope>NUCLEOTIDE SEQUENCE</scope>
    <source>
        <strain evidence="3">CBS 473.64</strain>
    </source>
</reference>
<dbReference type="GO" id="GO:0005763">
    <property type="term" value="C:mitochondrial small ribosomal subunit"/>
    <property type="evidence" value="ECO:0007669"/>
    <property type="project" value="TreeGrafter"/>
</dbReference>
<gene>
    <name evidence="3" type="ORF">P280DRAFT_423273</name>
</gene>
<dbReference type="AlphaFoldDB" id="A0A6A6S5I5"/>
<evidence type="ECO:0000256" key="1">
    <source>
        <dbReference type="SAM" id="MobiDB-lite"/>
    </source>
</evidence>
<dbReference type="OrthoDB" id="283424at2759"/>
<proteinExistence type="predicted"/>
<sequence>MASVSRRLLFCTRRCPSRIASQYPTTPYTPQWQRSLSTTTHLRADEPPEKGSAAPTATQASEKPQNPASSKAAIELSQLVSQLKATQPEAIEEARRKGLRDIPLINNDELQTEEDFEIPDGPKNVRPGFWAEGEPDMGPDDDYYADDLTSLGHGELEKHRELREYARLIAWELPLLNQLARPYVPPTATTPFRFRYTSYLGERHPAINKVVVEFSPSDIDLLSIQRDKLIKLAGVRYNPDTDLVKLSCEKFDTQAQNKRFLGETITKLLDEAKDDKDTFADVPFDFRHHKPKVRHEFPKEWILTPERKLYLEEKRAQSLRSDDEKLNNGLLVDGKKVIETSLPYAVPTPAPAMLSGTRGKSL</sequence>
<dbReference type="PANTHER" id="PTHR13490:SF0">
    <property type="entry name" value="SMALL RIBOSOMAL SUBUNIT PROTEIN MS35"/>
    <property type="match status" value="1"/>
</dbReference>
<evidence type="ECO:0000313" key="3">
    <source>
        <dbReference type="EMBL" id="KAF2642527.1"/>
    </source>
</evidence>
<dbReference type="InterPro" id="IPR019349">
    <property type="entry name" value="Ribosomal_mS35_mit"/>
</dbReference>
<evidence type="ECO:0000313" key="4">
    <source>
        <dbReference type="Proteomes" id="UP000799753"/>
    </source>
</evidence>
<dbReference type="Proteomes" id="UP000799753">
    <property type="component" value="Unassembled WGS sequence"/>
</dbReference>
<evidence type="ECO:0000259" key="2">
    <source>
        <dbReference type="Pfam" id="PF10213"/>
    </source>
</evidence>
<feature type="compositionally biased region" description="Polar residues" evidence="1">
    <location>
        <begin position="55"/>
        <end position="69"/>
    </location>
</feature>
<dbReference type="Pfam" id="PF10213">
    <property type="entry name" value="MRP-S28"/>
    <property type="match status" value="1"/>
</dbReference>
<dbReference type="GO" id="GO:0003735">
    <property type="term" value="F:structural constituent of ribosome"/>
    <property type="evidence" value="ECO:0007669"/>
    <property type="project" value="InterPro"/>
</dbReference>
<dbReference type="PANTHER" id="PTHR13490">
    <property type="entry name" value="MITOCHONDRIAL 28S RIBOSOMAL PROTEIN S28"/>
    <property type="match status" value="1"/>
</dbReference>